<evidence type="ECO:0000256" key="2">
    <source>
        <dbReference type="ARBA" id="ARBA00007430"/>
    </source>
</evidence>
<dbReference type="PANTHER" id="PTHR30250:SF10">
    <property type="entry name" value="LIPOPOLYSACCHARIDE BIOSYNTHESIS PROTEIN WZXC"/>
    <property type="match status" value="1"/>
</dbReference>
<evidence type="ECO:0000313" key="9">
    <source>
        <dbReference type="Proteomes" id="UP000469159"/>
    </source>
</evidence>
<evidence type="ECO:0000313" key="8">
    <source>
        <dbReference type="EMBL" id="MXP40269.1"/>
    </source>
</evidence>
<keyword evidence="4 7" id="KW-0812">Transmembrane</keyword>
<evidence type="ECO:0000256" key="3">
    <source>
        <dbReference type="ARBA" id="ARBA00022475"/>
    </source>
</evidence>
<evidence type="ECO:0000256" key="5">
    <source>
        <dbReference type="ARBA" id="ARBA00022989"/>
    </source>
</evidence>
<organism evidence="8 9">
    <name type="scientific">Croceibacterium soli</name>
    <dbReference type="NCBI Taxonomy" id="1739690"/>
    <lineage>
        <taxon>Bacteria</taxon>
        <taxon>Pseudomonadati</taxon>
        <taxon>Pseudomonadota</taxon>
        <taxon>Alphaproteobacteria</taxon>
        <taxon>Sphingomonadales</taxon>
        <taxon>Erythrobacteraceae</taxon>
        <taxon>Croceibacterium</taxon>
    </lineage>
</organism>
<proteinExistence type="inferred from homology"/>
<dbReference type="GO" id="GO:0005886">
    <property type="term" value="C:plasma membrane"/>
    <property type="evidence" value="ECO:0007669"/>
    <property type="project" value="UniProtKB-SubCell"/>
</dbReference>
<feature type="transmembrane region" description="Helical" evidence="7">
    <location>
        <begin position="12"/>
        <end position="31"/>
    </location>
</feature>
<gene>
    <name evidence="8" type="ORF">GRI75_01250</name>
</gene>
<dbReference type="RefSeq" id="WP_160745116.1">
    <property type="nucleotide sequence ID" value="NZ_WTYK01000001.1"/>
</dbReference>
<evidence type="ECO:0000256" key="1">
    <source>
        <dbReference type="ARBA" id="ARBA00004651"/>
    </source>
</evidence>
<feature type="transmembrane region" description="Helical" evidence="7">
    <location>
        <begin position="294"/>
        <end position="324"/>
    </location>
</feature>
<keyword evidence="3" id="KW-1003">Cell membrane</keyword>
<comment type="similarity">
    <text evidence="2">Belongs to the polysaccharide synthase family.</text>
</comment>
<dbReference type="Proteomes" id="UP000469159">
    <property type="component" value="Unassembled WGS sequence"/>
</dbReference>
<dbReference type="AlphaFoldDB" id="A0A6I4URM6"/>
<evidence type="ECO:0000256" key="4">
    <source>
        <dbReference type="ARBA" id="ARBA00022692"/>
    </source>
</evidence>
<dbReference type="InterPro" id="IPR050833">
    <property type="entry name" value="Poly_Biosynth_Transport"/>
</dbReference>
<feature type="transmembrane region" description="Helical" evidence="7">
    <location>
        <begin position="81"/>
        <end position="101"/>
    </location>
</feature>
<sequence>MTRFYSPGEFGSAAVFAGIVGLVVIVATFRYELAIPLARTDMAAFQLVVLPFLILSIVAPLAGVLWLVASRWLDFETGLSATSFASLIAVGIFAAGAYQILSYWLVRRQKFGVVAITRVQQGLAGNGAQIAMGLAGLGTLGLIVGQIIGVSAGVRRLARDFARDYRRARQRLRPRRLAWAAKRYRQFPLFDTWAGLLSVAGAQAPILLFAAIFTSTLAGYYALAFRFLSAPLGLVGKAISAPLLGRLVEAQHQQEVGLLTVRLLRALAMLSLPAFAIVAVLARDVVPLAFGAEWAPAAVVVAWTATWAGWQFIASPLSVLLIALEAQKLNSLLQLGLVVLRVSGLLAGAALGEAEGALVGFSVASTSGYAAYAVVTARAAGVPIHQVIAAIFHPVAIYGLCLTFSFALPIEAPVGRNVIVACALLYWLCACWLAVRKLLVMSPAASQKSGTESGDERSQ</sequence>
<feature type="transmembrane region" description="Helical" evidence="7">
    <location>
        <begin position="357"/>
        <end position="375"/>
    </location>
</feature>
<evidence type="ECO:0000256" key="6">
    <source>
        <dbReference type="ARBA" id="ARBA00023136"/>
    </source>
</evidence>
<comment type="subcellular location">
    <subcellularLocation>
        <location evidence="1">Cell membrane</location>
        <topology evidence="1">Multi-pass membrane protein</topology>
    </subcellularLocation>
</comment>
<feature type="transmembrane region" description="Helical" evidence="7">
    <location>
        <begin position="43"/>
        <end position="69"/>
    </location>
</feature>
<dbReference type="Pfam" id="PF13440">
    <property type="entry name" value="Polysacc_synt_3"/>
    <property type="match status" value="1"/>
</dbReference>
<keyword evidence="9" id="KW-1185">Reference proteome</keyword>
<name>A0A6I4URM6_9SPHN</name>
<protein>
    <submittedName>
        <fullName evidence="8">Oligosaccharide flippase family protein</fullName>
    </submittedName>
</protein>
<feature type="transmembrane region" description="Helical" evidence="7">
    <location>
        <begin position="331"/>
        <end position="351"/>
    </location>
</feature>
<dbReference type="EMBL" id="WTYK01000001">
    <property type="protein sequence ID" value="MXP40269.1"/>
    <property type="molecule type" value="Genomic_DNA"/>
</dbReference>
<evidence type="ECO:0000256" key="7">
    <source>
        <dbReference type="SAM" id="Phobius"/>
    </source>
</evidence>
<comment type="caution">
    <text evidence="8">The sequence shown here is derived from an EMBL/GenBank/DDBJ whole genome shotgun (WGS) entry which is preliminary data.</text>
</comment>
<reference evidence="8 9" key="1">
    <citation type="submission" date="2019-12" db="EMBL/GenBank/DDBJ databases">
        <title>Genomic-based taxomic classification of the family Erythrobacteraceae.</title>
        <authorList>
            <person name="Xu L."/>
        </authorList>
    </citation>
    <scope>NUCLEOTIDE SEQUENCE [LARGE SCALE GENOMIC DNA]</scope>
    <source>
        <strain evidence="8 9">MCCC 1K02066</strain>
    </source>
</reference>
<feature type="transmembrane region" description="Helical" evidence="7">
    <location>
        <begin position="387"/>
        <end position="408"/>
    </location>
</feature>
<dbReference type="OrthoDB" id="7605542at2"/>
<feature type="transmembrane region" description="Helical" evidence="7">
    <location>
        <begin position="263"/>
        <end position="282"/>
    </location>
</feature>
<dbReference type="PANTHER" id="PTHR30250">
    <property type="entry name" value="PST FAMILY PREDICTED COLANIC ACID TRANSPORTER"/>
    <property type="match status" value="1"/>
</dbReference>
<keyword evidence="5 7" id="KW-1133">Transmembrane helix</keyword>
<feature type="transmembrane region" description="Helical" evidence="7">
    <location>
        <begin position="414"/>
        <end position="435"/>
    </location>
</feature>
<keyword evidence="6 7" id="KW-0472">Membrane</keyword>
<accession>A0A6I4URM6</accession>